<dbReference type="AlphaFoldDB" id="A0A9W6CTH7"/>
<evidence type="ECO:0000259" key="6">
    <source>
        <dbReference type="Pfam" id="PF01258"/>
    </source>
</evidence>
<sequence length="118" mass="13001">MQTEEFRALLTARRAEFVAAGGAHEATERELATARGDATTDDEHDPEGVTISEEWSQLAGLREAERRELDEIDAAFARLDAGTYGTCVDCGRRIPVGRLRVRPEAARCVEDAARAERN</sequence>
<proteinExistence type="predicted"/>
<dbReference type="PROSITE" id="PS51128">
    <property type="entry name" value="ZF_DKSA_2"/>
    <property type="match status" value="1"/>
</dbReference>
<feature type="domain" description="Zinc finger DksA/TraR C4-type" evidence="6">
    <location>
        <begin position="82"/>
        <end position="117"/>
    </location>
</feature>
<name>A0A9W6CTH7_9MICO</name>
<comment type="caution">
    <text evidence="7">The sequence shown here is derived from an EMBL/GenBank/DDBJ whole genome shotgun (WGS) entry which is preliminary data.</text>
</comment>
<protein>
    <submittedName>
        <fullName evidence="7">DnaK suppressor protein</fullName>
    </submittedName>
</protein>
<dbReference type="PANTHER" id="PTHR33823">
    <property type="entry name" value="RNA POLYMERASE-BINDING TRANSCRIPTION FACTOR DKSA-RELATED"/>
    <property type="match status" value="1"/>
</dbReference>
<dbReference type="SUPFAM" id="SSF109635">
    <property type="entry name" value="DnaK suppressor protein DksA, alpha-hairpin domain"/>
    <property type="match status" value="1"/>
</dbReference>
<dbReference type="Gene3D" id="1.20.120.910">
    <property type="entry name" value="DksA, coiled-coil domain"/>
    <property type="match status" value="1"/>
</dbReference>
<keyword evidence="8" id="KW-1185">Reference proteome</keyword>
<organism evidence="7 8">
    <name type="scientific">Agromyces rhizosphaerae</name>
    <dbReference type="NCBI Taxonomy" id="88374"/>
    <lineage>
        <taxon>Bacteria</taxon>
        <taxon>Bacillati</taxon>
        <taxon>Actinomycetota</taxon>
        <taxon>Actinomycetes</taxon>
        <taxon>Micrococcales</taxon>
        <taxon>Microbacteriaceae</taxon>
        <taxon>Agromyces</taxon>
    </lineage>
</organism>
<feature type="region of interest" description="Disordered" evidence="5">
    <location>
        <begin position="21"/>
        <end position="48"/>
    </location>
</feature>
<evidence type="ECO:0000313" key="7">
    <source>
        <dbReference type="EMBL" id="GLI28198.1"/>
    </source>
</evidence>
<dbReference type="SUPFAM" id="SSF57716">
    <property type="entry name" value="Glucocorticoid receptor-like (DNA-binding domain)"/>
    <property type="match status" value="1"/>
</dbReference>
<reference evidence="7" key="1">
    <citation type="submission" date="2022-12" db="EMBL/GenBank/DDBJ databases">
        <title>Reference genome sequencing for broad-spectrum identification of bacterial and archaeal isolates by mass spectrometry.</title>
        <authorList>
            <person name="Sekiguchi Y."/>
            <person name="Tourlousse D.M."/>
        </authorList>
    </citation>
    <scope>NUCLEOTIDE SEQUENCE</scope>
    <source>
        <strain evidence="7">14</strain>
    </source>
</reference>
<dbReference type="RefSeq" id="WP_281885365.1">
    <property type="nucleotide sequence ID" value="NZ_BSDP01000001.1"/>
</dbReference>
<dbReference type="Pfam" id="PF01258">
    <property type="entry name" value="zf-dskA_traR"/>
    <property type="match status" value="1"/>
</dbReference>
<gene>
    <name evidence="7" type="ORF">ARHIZOSPH14_24400</name>
</gene>
<accession>A0A9W6CTH7</accession>
<dbReference type="InterPro" id="IPR037187">
    <property type="entry name" value="DnaK_N"/>
</dbReference>
<evidence type="ECO:0000256" key="4">
    <source>
        <dbReference type="PROSITE-ProRule" id="PRU00510"/>
    </source>
</evidence>
<evidence type="ECO:0000256" key="2">
    <source>
        <dbReference type="ARBA" id="ARBA00022771"/>
    </source>
</evidence>
<evidence type="ECO:0000256" key="5">
    <source>
        <dbReference type="SAM" id="MobiDB-lite"/>
    </source>
</evidence>
<evidence type="ECO:0000313" key="8">
    <source>
        <dbReference type="Proteomes" id="UP001144396"/>
    </source>
</evidence>
<feature type="zinc finger region" description="dksA C4-type" evidence="4">
    <location>
        <begin position="87"/>
        <end position="111"/>
    </location>
</feature>
<evidence type="ECO:0000256" key="3">
    <source>
        <dbReference type="ARBA" id="ARBA00022833"/>
    </source>
</evidence>
<keyword evidence="3" id="KW-0862">Zinc</keyword>
<evidence type="ECO:0000256" key="1">
    <source>
        <dbReference type="ARBA" id="ARBA00022723"/>
    </source>
</evidence>
<dbReference type="Proteomes" id="UP001144396">
    <property type="component" value="Unassembled WGS sequence"/>
</dbReference>
<dbReference type="PANTHER" id="PTHR33823:SF2">
    <property type="entry name" value="RNA POLYMERASE-BINDING TRANSCRIPTION FACTOR DKSA"/>
    <property type="match status" value="1"/>
</dbReference>
<dbReference type="EMBL" id="BSDP01000001">
    <property type="protein sequence ID" value="GLI28198.1"/>
    <property type="molecule type" value="Genomic_DNA"/>
</dbReference>
<keyword evidence="2" id="KW-0863">Zinc-finger</keyword>
<dbReference type="InterPro" id="IPR000962">
    <property type="entry name" value="Znf_DskA_TraR"/>
</dbReference>
<keyword evidence="1" id="KW-0479">Metal-binding</keyword>
<dbReference type="GO" id="GO:0008270">
    <property type="term" value="F:zinc ion binding"/>
    <property type="evidence" value="ECO:0007669"/>
    <property type="project" value="UniProtKB-KW"/>
</dbReference>